<dbReference type="Gene3D" id="3.90.180.10">
    <property type="entry name" value="Medium-chain alcohol dehydrogenases, catalytic domain"/>
    <property type="match status" value="1"/>
</dbReference>
<comment type="cofactor">
    <cofactor evidence="1 8">
        <name>Zn(2+)</name>
        <dbReference type="ChEBI" id="CHEBI:29105"/>
    </cofactor>
</comment>
<dbReference type="InterPro" id="IPR002328">
    <property type="entry name" value="ADH_Zn_CS"/>
</dbReference>
<feature type="domain" description="Alcohol dehydrogenase-like C-terminal" evidence="9">
    <location>
        <begin position="211"/>
        <end position="336"/>
    </location>
</feature>
<sequence>MSSTSSNTAAAAAPMITCKAAVIWKENESPKVEEIQVEGPKSGEVRVRMLFASICHTDVLGCRGFPTPLFPRVLGHEGVGIVESIGEGVEQVKEGDIVIPTYLGECGECENCMSGKTNLCQTYPLQAFTGLMGDSTSRMSIQGQQLYHFLSCSTWSQYTVVDVNYLVKIHPNIPLPHASFLSCGFTTGFGAVWKEAKVHKGSTVAVVGLGAVGLGVIEGARVHGASRIIGIDINQSKQAVGEAFGMTDFINPKLESDKSISEMVKLLTGGCGVDYSFECTGVAQLVNEALETTKVGIGKLMMLGAATDKSVEIDFVTLLSCRTLKYAVFGGVKVQSDLPLVIHKCINKEIQNLDRLSTHQVALEDISTAFQLLKEPQCVKVFSRAPKVSRLNVHKQQDIRDSARQAHIRAKPEGIPTTLSDD</sequence>
<dbReference type="InterPro" id="IPR011032">
    <property type="entry name" value="GroES-like_sf"/>
</dbReference>
<feature type="domain" description="Alcohol dehydrogenase-like N-terminal" evidence="10">
    <location>
        <begin position="42"/>
        <end position="170"/>
    </location>
</feature>
<gene>
    <name evidence="11" type="ORF">Sradi_6643300</name>
</gene>
<reference evidence="11" key="2">
    <citation type="journal article" date="2024" name="Plant">
        <title>Genomic evolution and insights into agronomic trait innovations of Sesamum species.</title>
        <authorList>
            <person name="Miao H."/>
            <person name="Wang L."/>
            <person name="Qu L."/>
            <person name="Liu H."/>
            <person name="Sun Y."/>
            <person name="Le M."/>
            <person name="Wang Q."/>
            <person name="Wei S."/>
            <person name="Zheng Y."/>
            <person name="Lin W."/>
            <person name="Duan Y."/>
            <person name="Cao H."/>
            <person name="Xiong S."/>
            <person name="Wang X."/>
            <person name="Wei L."/>
            <person name="Li C."/>
            <person name="Ma Q."/>
            <person name="Ju M."/>
            <person name="Zhao R."/>
            <person name="Li G."/>
            <person name="Mu C."/>
            <person name="Tian Q."/>
            <person name="Mei H."/>
            <person name="Zhang T."/>
            <person name="Gao T."/>
            <person name="Zhang H."/>
        </authorList>
    </citation>
    <scope>NUCLEOTIDE SEQUENCE</scope>
    <source>
        <strain evidence="11">G02</strain>
    </source>
</reference>
<dbReference type="PANTHER" id="PTHR43880">
    <property type="entry name" value="ALCOHOL DEHYDROGENASE"/>
    <property type="match status" value="1"/>
</dbReference>
<keyword evidence="6" id="KW-0560">Oxidoreductase</keyword>
<dbReference type="InterPro" id="IPR013149">
    <property type="entry name" value="ADH-like_C"/>
</dbReference>
<dbReference type="Gene3D" id="3.40.50.720">
    <property type="entry name" value="NAD(P)-binding Rossmann-like Domain"/>
    <property type="match status" value="1"/>
</dbReference>
<dbReference type="PROSITE" id="PS00059">
    <property type="entry name" value="ADH_ZINC"/>
    <property type="match status" value="1"/>
</dbReference>
<evidence type="ECO:0000256" key="8">
    <source>
        <dbReference type="RuleBase" id="RU361277"/>
    </source>
</evidence>
<dbReference type="SUPFAM" id="SSF51735">
    <property type="entry name" value="NAD(P)-binding Rossmann-fold domains"/>
    <property type="match status" value="1"/>
</dbReference>
<comment type="subunit">
    <text evidence="3">Homodimer.</text>
</comment>
<dbReference type="InterPro" id="IPR036291">
    <property type="entry name" value="NAD(P)-bd_dom_sf"/>
</dbReference>
<dbReference type="Pfam" id="PF00107">
    <property type="entry name" value="ADH_zinc_N"/>
    <property type="match status" value="1"/>
</dbReference>
<dbReference type="EMBL" id="JACGWJ010000031">
    <property type="protein sequence ID" value="KAL0299835.1"/>
    <property type="molecule type" value="Genomic_DNA"/>
</dbReference>
<dbReference type="AlphaFoldDB" id="A0AAW2JZG7"/>
<evidence type="ECO:0000313" key="11">
    <source>
        <dbReference type="EMBL" id="KAL0299835.1"/>
    </source>
</evidence>
<dbReference type="Pfam" id="PF08240">
    <property type="entry name" value="ADH_N"/>
    <property type="match status" value="1"/>
</dbReference>
<evidence type="ECO:0000256" key="7">
    <source>
        <dbReference type="ARBA" id="ARBA00023027"/>
    </source>
</evidence>
<dbReference type="GO" id="GO:0046294">
    <property type="term" value="P:formaldehyde catabolic process"/>
    <property type="evidence" value="ECO:0007669"/>
    <property type="project" value="TreeGrafter"/>
</dbReference>
<name>A0AAW2JZG7_SESRA</name>
<comment type="caution">
    <text evidence="11">The sequence shown here is derived from an EMBL/GenBank/DDBJ whole genome shotgun (WGS) entry which is preliminary data.</text>
</comment>
<dbReference type="PANTHER" id="PTHR43880:SF38">
    <property type="entry name" value="ALCOHOL DEHYDROGENASE-RELATED"/>
    <property type="match status" value="1"/>
</dbReference>
<evidence type="ECO:0000256" key="2">
    <source>
        <dbReference type="ARBA" id="ARBA00010902"/>
    </source>
</evidence>
<dbReference type="CDD" id="cd08277">
    <property type="entry name" value="liver_alcohol_DH_like"/>
    <property type="match status" value="1"/>
</dbReference>
<evidence type="ECO:0000256" key="1">
    <source>
        <dbReference type="ARBA" id="ARBA00001947"/>
    </source>
</evidence>
<evidence type="ECO:0000259" key="9">
    <source>
        <dbReference type="Pfam" id="PF00107"/>
    </source>
</evidence>
<dbReference type="FunFam" id="3.90.180.10:FF:000007">
    <property type="entry name" value="Alcohol dehydrogenase 6"/>
    <property type="match status" value="1"/>
</dbReference>
<keyword evidence="4 8" id="KW-0479">Metal-binding</keyword>
<accession>A0AAW2JZG7</accession>
<dbReference type="FunFam" id="3.40.50.720:FF:000003">
    <property type="entry name" value="S-(hydroxymethyl)glutathione dehydrogenase"/>
    <property type="match status" value="1"/>
</dbReference>
<evidence type="ECO:0000256" key="4">
    <source>
        <dbReference type="ARBA" id="ARBA00022723"/>
    </source>
</evidence>
<dbReference type="GO" id="GO:0008270">
    <property type="term" value="F:zinc ion binding"/>
    <property type="evidence" value="ECO:0007669"/>
    <property type="project" value="InterPro"/>
</dbReference>
<evidence type="ECO:0000259" key="10">
    <source>
        <dbReference type="Pfam" id="PF08240"/>
    </source>
</evidence>
<dbReference type="SUPFAM" id="SSF50129">
    <property type="entry name" value="GroES-like"/>
    <property type="match status" value="1"/>
</dbReference>
<keyword evidence="5 8" id="KW-0862">Zinc</keyword>
<evidence type="ECO:0000256" key="6">
    <source>
        <dbReference type="ARBA" id="ARBA00023002"/>
    </source>
</evidence>
<comment type="similarity">
    <text evidence="2">Belongs to the zinc-containing alcohol dehydrogenase family. Class-III subfamily.</text>
</comment>
<dbReference type="GO" id="GO:0005829">
    <property type="term" value="C:cytosol"/>
    <property type="evidence" value="ECO:0007669"/>
    <property type="project" value="TreeGrafter"/>
</dbReference>
<protein>
    <submittedName>
        <fullName evidence="11">CYP enzymes assisting alcohol dehydrogenase</fullName>
    </submittedName>
</protein>
<reference evidence="11" key="1">
    <citation type="submission" date="2020-06" db="EMBL/GenBank/DDBJ databases">
        <authorList>
            <person name="Li T."/>
            <person name="Hu X."/>
            <person name="Zhang T."/>
            <person name="Song X."/>
            <person name="Zhang H."/>
            <person name="Dai N."/>
            <person name="Sheng W."/>
            <person name="Hou X."/>
            <person name="Wei L."/>
        </authorList>
    </citation>
    <scope>NUCLEOTIDE SEQUENCE</scope>
    <source>
        <strain evidence="11">G02</strain>
        <tissue evidence="11">Leaf</tissue>
    </source>
</reference>
<organism evidence="11">
    <name type="scientific">Sesamum radiatum</name>
    <name type="common">Black benniseed</name>
    <dbReference type="NCBI Taxonomy" id="300843"/>
    <lineage>
        <taxon>Eukaryota</taxon>
        <taxon>Viridiplantae</taxon>
        <taxon>Streptophyta</taxon>
        <taxon>Embryophyta</taxon>
        <taxon>Tracheophyta</taxon>
        <taxon>Spermatophyta</taxon>
        <taxon>Magnoliopsida</taxon>
        <taxon>eudicotyledons</taxon>
        <taxon>Gunneridae</taxon>
        <taxon>Pentapetalae</taxon>
        <taxon>asterids</taxon>
        <taxon>lamiids</taxon>
        <taxon>Lamiales</taxon>
        <taxon>Pedaliaceae</taxon>
        <taxon>Sesamum</taxon>
    </lineage>
</organism>
<dbReference type="InterPro" id="IPR013154">
    <property type="entry name" value="ADH-like_N"/>
</dbReference>
<keyword evidence="7" id="KW-0520">NAD</keyword>
<proteinExistence type="inferred from homology"/>
<evidence type="ECO:0000256" key="5">
    <source>
        <dbReference type="ARBA" id="ARBA00022833"/>
    </source>
</evidence>
<dbReference type="GO" id="GO:0051903">
    <property type="term" value="F:S-(hydroxymethyl)glutathione dehydrogenase [NAD(P)+] activity"/>
    <property type="evidence" value="ECO:0007669"/>
    <property type="project" value="TreeGrafter"/>
</dbReference>
<evidence type="ECO:0000256" key="3">
    <source>
        <dbReference type="ARBA" id="ARBA00011738"/>
    </source>
</evidence>